<reference evidence="12" key="1">
    <citation type="submission" date="2014-11" db="EMBL/GenBank/DDBJ databases">
        <authorList>
            <person name="Malar M.C."/>
            <person name="Sen D."/>
            <person name="Tripathy S."/>
        </authorList>
    </citation>
    <scope>NUCLEOTIDE SEQUENCE</scope>
    <source>
        <strain evidence="12">BDU141951</strain>
    </source>
</reference>
<comment type="caution">
    <text evidence="12">The sequence shown here is derived from an EMBL/GenBank/DDBJ whole genome shotgun (WGS) entry which is preliminary data.</text>
</comment>
<name>A0A0C1YIS8_9CYAN</name>
<evidence type="ECO:0000256" key="3">
    <source>
        <dbReference type="ARBA" id="ARBA00011918"/>
    </source>
</evidence>
<dbReference type="InterPro" id="IPR036388">
    <property type="entry name" value="WH-like_DNA-bd_sf"/>
</dbReference>
<dbReference type="InterPro" id="IPR018060">
    <property type="entry name" value="HTH_AraC"/>
</dbReference>
<dbReference type="Pfam" id="PF01035">
    <property type="entry name" value="DNA_binding_1"/>
    <property type="match status" value="1"/>
</dbReference>
<dbReference type="SUPFAM" id="SSF46689">
    <property type="entry name" value="Homeodomain-like"/>
    <property type="match status" value="1"/>
</dbReference>
<dbReference type="InterPro" id="IPR036631">
    <property type="entry name" value="MGMT_N_sf"/>
</dbReference>
<dbReference type="GO" id="GO:0043565">
    <property type="term" value="F:sequence-specific DNA binding"/>
    <property type="evidence" value="ECO:0007669"/>
    <property type="project" value="InterPro"/>
</dbReference>
<dbReference type="PROSITE" id="PS01124">
    <property type="entry name" value="HTH_ARAC_FAMILY_2"/>
    <property type="match status" value="1"/>
</dbReference>
<reference evidence="12" key="3">
    <citation type="submission" date="2020-02" db="EMBL/GenBank/DDBJ databases">
        <authorList>
            <person name="Sarangi A.N."/>
            <person name="Ghosh S."/>
            <person name="Mukherjee M."/>
            <person name="Tripathy S."/>
        </authorList>
    </citation>
    <scope>NUCLEOTIDE SEQUENCE</scope>
    <source>
        <strain evidence="12">BDU141951</strain>
    </source>
</reference>
<dbReference type="InterPro" id="IPR014048">
    <property type="entry name" value="MethylDNA_cys_MeTrfase_DNA-bd"/>
</dbReference>
<evidence type="ECO:0000256" key="1">
    <source>
        <dbReference type="ARBA" id="ARBA00001286"/>
    </source>
</evidence>
<keyword evidence="6" id="KW-0227">DNA damage</keyword>
<organism evidence="12">
    <name type="scientific">Lyngbya confervoides BDU141951</name>
    <dbReference type="NCBI Taxonomy" id="1574623"/>
    <lineage>
        <taxon>Bacteria</taxon>
        <taxon>Bacillati</taxon>
        <taxon>Cyanobacteriota</taxon>
        <taxon>Cyanophyceae</taxon>
        <taxon>Oscillatoriophycideae</taxon>
        <taxon>Oscillatoriales</taxon>
        <taxon>Microcoleaceae</taxon>
        <taxon>Lyngbya</taxon>
    </lineage>
</organism>
<reference evidence="12" key="2">
    <citation type="journal article" date="2015" name="Genome Announc.">
        <title>Draft Genome Sequence of Filamentous Marine Cyanobacterium Lyngbya confervoides Strain BDU141951.</title>
        <authorList>
            <person name="Chandrababunaidu M.M."/>
            <person name="Sen D."/>
            <person name="Tripathy S."/>
        </authorList>
    </citation>
    <scope>NUCLEOTIDE SEQUENCE</scope>
    <source>
        <strain evidence="12">BDU141951</strain>
    </source>
</reference>
<dbReference type="GO" id="GO:0032259">
    <property type="term" value="P:methylation"/>
    <property type="evidence" value="ECO:0007669"/>
    <property type="project" value="UniProtKB-KW"/>
</dbReference>
<evidence type="ECO:0000256" key="10">
    <source>
        <dbReference type="ARBA" id="ARBA00049348"/>
    </source>
</evidence>
<protein>
    <recommendedName>
        <fullName evidence="3">methylated-DNA--[protein]-cysteine S-methyltransferase</fullName>
        <ecNumber evidence="3">2.1.1.63</ecNumber>
    </recommendedName>
</protein>
<dbReference type="Gene3D" id="1.10.10.10">
    <property type="entry name" value="Winged helix-like DNA-binding domain superfamily/Winged helix DNA-binding domain"/>
    <property type="match status" value="1"/>
</dbReference>
<dbReference type="PANTHER" id="PTHR10815:SF13">
    <property type="entry name" value="METHYLATED-DNA--PROTEIN-CYSTEINE METHYLTRANSFERASE"/>
    <property type="match status" value="1"/>
</dbReference>
<keyword evidence="7" id="KW-0805">Transcription regulation</keyword>
<dbReference type="AlphaFoldDB" id="A0A0C1YIS8"/>
<sequence>MSFPMPVSSTLASDYERVASAIAFIQSHHHHQPDLATIARHVHLSEHHFQKLFTRWAGVSPKRFVQLLTLENTKQRLTTTQSLLAVALDSGLSSPSRLHDLYVRFEAMTPADYRSGGAGLVISYGLHPTRFGTALIAQTDRGICNLLFCEPHDFRRDVDWLKQQWPQAEFQQQPEHTQSVADRLNQSLAGDNQQPLTVLVKGTNFQIQVWRALLTLPLGGLFTYQDIANRIDKPKAARAVGTAIGANPVGYLIPCHRVIRATGDIGGYRWGPLRKTVMLGWEAAQSPEDA</sequence>
<dbReference type="SUPFAM" id="SSF53155">
    <property type="entry name" value="Methylated DNA-protein cysteine methyltransferase domain"/>
    <property type="match status" value="1"/>
</dbReference>
<dbReference type="InterPro" id="IPR001497">
    <property type="entry name" value="MethylDNA_cys_MeTrfase_AS"/>
</dbReference>
<evidence type="ECO:0000259" key="11">
    <source>
        <dbReference type="PROSITE" id="PS01124"/>
    </source>
</evidence>
<dbReference type="Gene3D" id="1.10.10.60">
    <property type="entry name" value="Homeodomain-like"/>
    <property type="match status" value="1"/>
</dbReference>
<dbReference type="PROSITE" id="PS00374">
    <property type="entry name" value="MGMT"/>
    <property type="match status" value="1"/>
</dbReference>
<dbReference type="EMBL" id="JTHE02000003">
    <property type="protein sequence ID" value="NEV69083.1"/>
    <property type="molecule type" value="Genomic_DNA"/>
</dbReference>
<dbReference type="InterPro" id="IPR036217">
    <property type="entry name" value="MethylDNA_cys_MeTrfase_DNAb"/>
</dbReference>
<evidence type="ECO:0000256" key="5">
    <source>
        <dbReference type="ARBA" id="ARBA00022679"/>
    </source>
</evidence>
<evidence type="ECO:0000256" key="9">
    <source>
        <dbReference type="ARBA" id="ARBA00023204"/>
    </source>
</evidence>
<keyword evidence="5 12" id="KW-0808">Transferase</keyword>
<evidence type="ECO:0000256" key="2">
    <source>
        <dbReference type="ARBA" id="ARBA00008711"/>
    </source>
</evidence>
<dbReference type="NCBIfam" id="TIGR00589">
    <property type="entry name" value="ogt"/>
    <property type="match status" value="1"/>
</dbReference>
<comment type="catalytic activity">
    <reaction evidence="10">
        <text>a 6-O-methyl-2'-deoxyguanosine in DNA + L-cysteinyl-[protein] = S-methyl-L-cysteinyl-[protein] + a 2'-deoxyguanosine in DNA</text>
        <dbReference type="Rhea" id="RHEA:24000"/>
        <dbReference type="Rhea" id="RHEA-COMP:10131"/>
        <dbReference type="Rhea" id="RHEA-COMP:10132"/>
        <dbReference type="Rhea" id="RHEA-COMP:11367"/>
        <dbReference type="Rhea" id="RHEA-COMP:11368"/>
        <dbReference type="ChEBI" id="CHEBI:29950"/>
        <dbReference type="ChEBI" id="CHEBI:82612"/>
        <dbReference type="ChEBI" id="CHEBI:85445"/>
        <dbReference type="ChEBI" id="CHEBI:85448"/>
        <dbReference type="EC" id="2.1.1.63"/>
    </reaction>
</comment>
<dbReference type="PANTHER" id="PTHR10815">
    <property type="entry name" value="METHYLATED-DNA--PROTEIN-CYSTEINE METHYLTRANSFERASE"/>
    <property type="match status" value="1"/>
</dbReference>
<gene>
    <name evidence="12" type="ORF">QQ91_018440</name>
</gene>
<dbReference type="Pfam" id="PF12833">
    <property type="entry name" value="HTH_18"/>
    <property type="match status" value="1"/>
</dbReference>
<dbReference type="CDD" id="cd06445">
    <property type="entry name" value="ATase"/>
    <property type="match status" value="1"/>
</dbReference>
<dbReference type="Gene3D" id="3.30.160.70">
    <property type="entry name" value="Methylated DNA-protein cysteine methyltransferase domain"/>
    <property type="match status" value="1"/>
</dbReference>
<dbReference type="GO" id="GO:0003908">
    <property type="term" value="F:methylated-DNA-[protein]-cysteine S-methyltransferase activity"/>
    <property type="evidence" value="ECO:0007669"/>
    <property type="project" value="UniProtKB-EC"/>
</dbReference>
<dbReference type="EC" id="2.1.1.63" evidence="3"/>
<dbReference type="FunFam" id="1.10.10.10:FF:000214">
    <property type="entry name" value="Methylated-DNA--protein-cysteine methyltransferase"/>
    <property type="match status" value="1"/>
</dbReference>
<dbReference type="GO" id="GO:0006281">
    <property type="term" value="P:DNA repair"/>
    <property type="evidence" value="ECO:0007669"/>
    <property type="project" value="UniProtKB-KW"/>
</dbReference>
<dbReference type="SUPFAM" id="SSF46767">
    <property type="entry name" value="Methylated DNA-protein cysteine methyltransferase, C-terminal domain"/>
    <property type="match status" value="1"/>
</dbReference>
<keyword evidence="9" id="KW-0234">DNA repair</keyword>
<dbReference type="GO" id="GO:0003700">
    <property type="term" value="F:DNA-binding transcription factor activity"/>
    <property type="evidence" value="ECO:0007669"/>
    <property type="project" value="InterPro"/>
</dbReference>
<dbReference type="InterPro" id="IPR009057">
    <property type="entry name" value="Homeodomain-like_sf"/>
</dbReference>
<comment type="similarity">
    <text evidence="2">Belongs to the MGMT family.</text>
</comment>
<evidence type="ECO:0000256" key="7">
    <source>
        <dbReference type="ARBA" id="ARBA00023015"/>
    </source>
</evidence>
<comment type="catalytic activity">
    <reaction evidence="1">
        <text>a 4-O-methyl-thymidine in DNA + L-cysteinyl-[protein] = a thymidine in DNA + S-methyl-L-cysteinyl-[protein]</text>
        <dbReference type="Rhea" id="RHEA:53428"/>
        <dbReference type="Rhea" id="RHEA-COMP:10131"/>
        <dbReference type="Rhea" id="RHEA-COMP:10132"/>
        <dbReference type="Rhea" id="RHEA-COMP:13555"/>
        <dbReference type="Rhea" id="RHEA-COMP:13556"/>
        <dbReference type="ChEBI" id="CHEBI:29950"/>
        <dbReference type="ChEBI" id="CHEBI:82612"/>
        <dbReference type="ChEBI" id="CHEBI:137386"/>
        <dbReference type="ChEBI" id="CHEBI:137387"/>
        <dbReference type="EC" id="2.1.1.63"/>
    </reaction>
</comment>
<evidence type="ECO:0000256" key="4">
    <source>
        <dbReference type="ARBA" id="ARBA00022603"/>
    </source>
</evidence>
<feature type="domain" description="HTH araC/xylS-type" evidence="11">
    <location>
        <begin position="19"/>
        <end position="116"/>
    </location>
</feature>
<keyword evidence="4 12" id="KW-0489">Methyltransferase</keyword>
<dbReference type="SMART" id="SM00342">
    <property type="entry name" value="HTH_ARAC"/>
    <property type="match status" value="1"/>
</dbReference>
<keyword evidence="8" id="KW-0804">Transcription</keyword>
<evidence type="ECO:0000313" key="12">
    <source>
        <dbReference type="EMBL" id="NEV69083.1"/>
    </source>
</evidence>
<evidence type="ECO:0000256" key="8">
    <source>
        <dbReference type="ARBA" id="ARBA00023163"/>
    </source>
</evidence>
<evidence type="ECO:0000256" key="6">
    <source>
        <dbReference type="ARBA" id="ARBA00022763"/>
    </source>
</evidence>
<accession>A0A0C1YIS8</accession>
<proteinExistence type="inferred from homology"/>